<evidence type="ECO:0000256" key="1">
    <source>
        <dbReference type="ARBA" id="ARBA00006817"/>
    </source>
</evidence>
<dbReference type="SUPFAM" id="SSF55961">
    <property type="entry name" value="Bet v1-like"/>
    <property type="match status" value="1"/>
</dbReference>
<reference evidence="4" key="1">
    <citation type="submission" date="2016-10" db="EMBL/GenBank/DDBJ databases">
        <authorList>
            <person name="Varghese N."/>
            <person name="Submissions S."/>
        </authorList>
    </citation>
    <scope>NUCLEOTIDE SEQUENCE [LARGE SCALE GENOMIC DNA]</scope>
    <source>
        <strain evidence="4">DSM 22017</strain>
    </source>
</reference>
<dbReference type="InterPro" id="IPR013538">
    <property type="entry name" value="ASHA1/2-like_C"/>
</dbReference>
<comment type="similarity">
    <text evidence="1">Belongs to the AHA1 family.</text>
</comment>
<dbReference type="Proteomes" id="UP000198742">
    <property type="component" value="Unassembled WGS sequence"/>
</dbReference>
<dbReference type="InterPro" id="IPR023393">
    <property type="entry name" value="START-like_dom_sf"/>
</dbReference>
<evidence type="ECO:0000313" key="4">
    <source>
        <dbReference type="Proteomes" id="UP000198742"/>
    </source>
</evidence>
<dbReference type="STRING" id="402596.SAMN04489844_1020"/>
<dbReference type="RefSeq" id="WP_090968146.1">
    <property type="nucleotide sequence ID" value="NZ_FNRT01000002.1"/>
</dbReference>
<protein>
    <submittedName>
        <fullName evidence="3">Uncharacterized conserved protein YndB, AHSA1/START domain</fullName>
    </submittedName>
</protein>
<evidence type="ECO:0000259" key="2">
    <source>
        <dbReference type="Pfam" id="PF08327"/>
    </source>
</evidence>
<dbReference type="AlphaFoldDB" id="A0A1H4M1G3"/>
<gene>
    <name evidence="3" type="ORF">SAMN04489844_1020</name>
</gene>
<sequence length="213" mass="22289">MFDVAKHLGATTRAVEDSTHEGTPVKVVVASRTYPTDAADLWNAVTDPERIPRWFAPVTGDLRLGGRFQVEGNAGGEVLACEEPQHLAISWELGGDTSWVDVHLVEEADGTTLTLRHAADVSGNEHWSTYGPGAVGVGWELGLMGLAEHLATGTAIPHEEVEGWGASEGGQTFMGGSATQWGEADALVSGDPEASRAAAARTAAFYTGAEPPA</sequence>
<evidence type="ECO:0000313" key="3">
    <source>
        <dbReference type="EMBL" id="SEB76881.1"/>
    </source>
</evidence>
<feature type="domain" description="Activator of Hsp90 ATPase homologue 1/2-like C-terminal" evidence="2">
    <location>
        <begin position="37"/>
        <end position="150"/>
    </location>
</feature>
<dbReference type="Gene3D" id="3.30.530.20">
    <property type="match status" value="1"/>
</dbReference>
<accession>A0A1H4M1G3</accession>
<dbReference type="EMBL" id="FNRT01000002">
    <property type="protein sequence ID" value="SEB76881.1"/>
    <property type="molecule type" value="Genomic_DNA"/>
</dbReference>
<dbReference type="OrthoDB" id="8117292at2"/>
<dbReference type="CDD" id="cd08899">
    <property type="entry name" value="SRPBCC_CalC_Aha1-like_6"/>
    <property type="match status" value="1"/>
</dbReference>
<name>A0A1H4M1G3_9ACTN</name>
<organism evidence="3 4">
    <name type="scientific">Nocardioides exalbidus</name>
    <dbReference type="NCBI Taxonomy" id="402596"/>
    <lineage>
        <taxon>Bacteria</taxon>
        <taxon>Bacillati</taxon>
        <taxon>Actinomycetota</taxon>
        <taxon>Actinomycetes</taxon>
        <taxon>Propionibacteriales</taxon>
        <taxon>Nocardioidaceae</taxon>
        <taxon>Nocardioides</taxon>
    </lineage>
</organism>
<keyword evidence="4" id="KW-1185">Reference proteome</keyword>
<dbReference type="Pfam" id="PF08327">
    <property type="entry name" value="AHSA1"/>
    <property type="match status" value="1"/>
</dbReference>
<proteinExistence type="inferred from homology"/>